<dbReference type="Gene3D" id="3.20.20.60">
    <property type="entry name" value="Phosphoenolpyruvate-binding domains"/>
    <property type="match status" value="1"/>
</dbReference>
<protein>
    <submittedName>
        <fullName evidence="2">Isocitrate lyase/phosphoenolpyruvate mutase family protein</fullName>
    </submittedName>
</protein>
<evidence type="ECO:0000313" key="2">
    <source>
        <dbReference type="EMBL" id="XDI05453.1"/>
    </source>
</evidence>
<dbReference type="AlphaFoldDB" id="A0AB39BGC5"/>
<dbReference type="GO" id="GO:0016829">
    <property type="term" value="F:lyase activity"/>
    <property type="evidence" value="ECO:0007669"/>
    <property type="project" value="UniProtKB-KW"/>
</dbReference>
<organism evidence="2">
    <name type="scientific">Herbiconiux sp. A18JL235</name>
    <dbReference type="NCBI Taxonomy" id="3152363"/>
    <lineage>
        <taxon>Bacteria</taxon>
        <taxon>Bacillati</taxon>
        <taxon>Actinomycetota</taxon>
        <taxon>Actinomycetes</taxon>
        <taxon>Micrococcales</taxon>
        <taxon>Microbacteriaceae</taxon>
        <taxon>Herbiconiux</taxon>
    </lineage>
</organism>
<gene>
    <name evidence="2" type="ORF">ABFY20_19370</name>
</gene>
<evidence type="ECO:0000256" key="1">
    <source>
        <dbReference type="SAM" id="MobiDB-lite"/>
    </source>
</evidence>
<feature type="compositionally biased region" description="Low complexity" evidence="1">
    <location>
        <begin position="1"/>
        <end position="11"/>
    </location>
</feature>
<dbReference type="InterPro" id="IPR040442">
    <property type="entry name" value="Pyrv_kinase-like_dom_sf"/>
</dbReference>
<feature type="region of interest" description="Disordered" evidence="1">
    <location>
        <begin position="1"/>
        <end position="28"/>
    </location>
</feature>
<sequence length="289" mass="30468">MSSPSPHSAAADPHRSSAPRDSYDPQLAHPSHELIHDRADALLALHHAPEILTVVNVWDVASATVIADLPETKALATASHGIAAAYGFEDGEKIPVDLMIEAVGRIALSTSLPVSADLEGGYGDTGETVRRAIGVGVVGANIEDRMRPHIESVENVAEVMKAAEAEGVRFVLNARTDALLRRGDRPLDEAIDDAIERGRAYLDAGAACVFVPGLVDEAIAERLVDGIGHLKVSVIGVPGALSPERYQELGIARISYGPWPQRVALAALRQSARSLYAGGVLPADTPVLT</sequence>
<accession>A0AB39BGC5</accession>
<name>A0AB39BGC5_9MICO</name>
<reference evidence="2" key="1">
    <citation type="submission" date="2024-05" db="EMBL/GenBank/DDBJ databases">
        <title>Herbiconiux sp. A18JL235.</title>
        <authorList>
            <person name="Zhang G."/>
        </authorList>
    </citation>
    <scope>NUCLEOTIDE SEQUENCE</scope>
    <source>
        <strain evidence="2">A18JL235</strain>
    </source>
</reference>
<dbReference type="PANTHER" id="PTHR42905">
    <property type="entry name" value="PHOSPHOENOLPYRUVATE CARBOXYLASE"/>
    <property type="match status" value="1"/>
</dbReference>
<proteinExistence type="predicted"/>
<dbReference type="RefSeq" id="WP_368497841.1">
    <property type="nucleotide sequence ID" value="NZ_CP162511.1"/>
</dbReference>
<dbReference type="CDD" id="cd00377">
    <property type="entry name" value="ICL_PEPM"/>
    <property type="match status" value="1"/>
</dbReference>
<dbReference type="EMBL" id="CP162511">
    <property type="protein sequence ID" value="XDI05453.1"/>
    <property type="molecule type" value="Genomic_DNA"/>
</dbReference>
<dbReference type="InterPro" id="IPR039556">
    <property type="entry name" value="ICL/PEPM"/>
</dbReference>
<keyword evidence="2" id="KW-0456">Lyase</keyword>
<dbReference type="Pfam" id="PF13714">
    <property type="entry name" value="PEP_mutase"/>
    <property type="match status" value="1"/>
</dbReference>
<dbReference type="SUPFAM" id="SSF51621">
    <property type="entry name" value="Phosphoenolpyruvate/pyruvate domain"/>
    <property type="match status" value="1"/>
</dbReference>
<dbReference type="InterPro" id="IPR015813">
    <property type="entry name" value="Pyrv/PenolPyrv_kinase-like_dom"/>
</dbReference>
<dbReference type="PANTHER" id="PTHR42905:SF16">
    <property type="entry name" value="CARBOXYPHOSPHONOENOLPYRUVATE PHOSPHONOMUTASE-LIKE PROTEIN (AFU_ORTHOLOGUE AFUA_5G07230)"/>
    <property type="match status" value="1"/>
</dbReference>